<evidence type="ECO:0000256" key="1">
    <source>
        <dbReference type="SAM" id="MobiDB-lite"/>
    </source>
</evidence>
<accession>A0A7R7DQQ7</accession>
<reference evidence="4 5" key="1">
    <citation type="submission" date="2020-08" db="EMBL/GenBank/DDBJ databases">
        <title>Whole genome shotgun sequence of Actinocatenispora thailandica NBRC 105041.</title>
        <authorList>
            <person name="Komaki H."/>
            <person name="Tamura T."/>
        </authorList>
    </citation>
    <scope>NUCLEOTIDE SEQUENCE [LARGE SCALE GENOMIC DNA]</scope>
    <source>
        <strain evidence="4 5">NBRC 105041</strain>
    </source>
</reference>
<evidence type="ECO:0000256" key="2">
    <source>
        <dbReference type="SAM" id="Phobius"/>
    </source>
</evidence>
<keyword evidence="5" id="KW-1185">Reference proteome</keyword>
<feature type="domain" description="Phosphatidic acid phosphatase type 2/haloperoxidase" evidence="3">
    <location>
        <begin position="121"/>
        <end position="236"/>
    </location>
</feature>
<evidence type="ECO:0000313" key="4">
    <source>
        <dbReference type="EMBL" id="BCJ35777.1"/>
    </source>
</evidence>
<protein>
    <recommendedName>
        <fullName evidence="3">Phosphatidic acid phosphatase type 2/haloperoxidase domain-containing protein</fullName>
    </recommendedName>
</protein>
<sequence length="330" mass="36459">MTTGGNRLVSPGTQIPRPRGAVGAHRAVPPRVRPTGWWFDVVLVAIFVAITIPLIFNERHILALDTAALHWSDNHRNALSWWTGYALSCLGQGGPLTYGTLAIAVFLAWRRRTIRPVFVPAAAFLLTYLVIGPIKVWSNRAVPHHGPVEMFAHPSGPYSMAYPSGHTGNAIVWYGALMLLIGPYLPRAIYWLVRFGAPATVAATMVYIDYHWLTDVVAAIPLGLFLSRVLYRIPFDTMPLPPWRRRSEQPSRIESDEPRRTLPALVPASWAQLSAGRRPGPLARIWSTGRPAGPPVRSDTPVQRRPGGTGPAGRHPHARSGPIRVRDDHE</sequence>
<evidence type="ECO:0000259" key="3">
    <source>
        <dbReference type="Pfam" id="PF01569"/>
    </source>
</evidence>
<organism evidence="4 5">
    <name type="scientific">Actinocatenispora thailandica</name>
    <dbReference type="NCBI Taxonomy" id="227318"/>
    <lineage>
        <taxon>Bacteria</taxon>
        <taxon>Bacillati</taxon>
        <taxon>Actinomycetota</taxon>
        <taxon>Actinomycetes</taxon>
        <taxon>Micromonosporales</taxon>
        <taxon>Micromonosporaceae</taxon>
        <taxon>Actinocatenispora</taxon>
    </lineage>
</organism>
<dbReference type="SUPFAM" id="SSF48317">
    <property type="entry name" value="Acid phosphatase/Vanadium-dependent haloperoxidase"/>
    <property type="match status" value="1"/>
</dbReference>
<keyword evidence="2" id="KW-1133">Transmembrane helix</keyword>
<feature type="transmembrane region" description="Helical" evidence="2">
    <location>
        <begin position="216"/>
        <end position="235"/>
    </location>
</feature>
<dbReference type="Gene3D" id="1.20.144.10">
    <property type="entry name" value="Phosphatidic acid phosphatase type 2/haloperoxidase"/>
    <property type="match status" value="1"/>
</dbReference>
<evidence type="ECO:0000313" key="5">
    <source>
        <dbReference type="Proteomes" id="UP000611640"/>
    </source>
</evidence>
<feature type="transmembrane region" description="Helical" evidence="2">
    <location>
        <begin position="36"/>
        <end position="56"/>
    </location>
</feature>
<dbReference type="InterPro" id="IPR000326">
    <property type="entry name" value="PAP2/HPO"/>
</dbReference>
<dbReference type="Pfam" id="PF01569">
    <property type="entry name" value="PAP2"/>
    <property type="match status" value="1"/>
</dbReference>
<dbReference type="RefSeq" id="WP_203962253.1">
    <property type="nucleotide sequence ID" value="NZ_AP023355.1"/>
</dbReference>
<name>A0A7R7DQQ7_9ACTN</name>
<dbReference type="Proteomes" id="UP000611640">
    <property type="component" value="Chromosome"/>
</dbReference>
<feature type="transmembrane region" description="Helical" evidence="2">
    <location>
        <begin position="158"/>
        <end position="181"/>
    </location>
</feature>
<gene>
    <name evidence="4" type="ORF">Athai_32800</name>
</gene>
<feature type="region of interest" description="Disordered" evidence="1">
    <location>
        <begin position="282"/>
        <end position="330"/>
    </location>
</feature>
<feature type="transmembrane region" description="Helical" evidence="2">
    <location>
        <begin position="85"/>
        <end position="109"/>
    </location>
</feature>
<dbReference type="EMBL" id="AP023355">
    <property type="protein sequence ID" value="BCJ35777.1"/>
    <property type="molecule type" value="Genomic_DNA"/>
</dbReference>
<dbReference type="AlphaFoldDB" id="A0A7R7DQQ7"/>
<proteinExistence type="predicted"/>
<keyword evidence="2" id="KW-0812">Transmembrane</keyword>
<dbReference type="InterPro" id="IPR036938">
    <property type="entry name" value="PAP2/HPO_sf"/>
</dbReference>
<feature type="transmembrane region" description="Helical" evidence="2">
    <location>
        <begin position="116"/>
        <end position="138"/>
    </location>
</feature>
<dbReference type="KEGG" id="atl:Athai_32800"/>
<keyword evidence="2" id="KW-0472">Membrane</keyword>